<gene>
    <name evidence="1" type="ORF">SMD44_03999</name>
</gene>
<organism evidence="1 2">
    <name type="scientific">Streptomyces alboflavus</name>
    <dbReference type="NCBI Taxonomy" id="67267"/>
    <lineage>
        <taxon>Bacteria</taxon>
        <taxon>Bacillati</taxon>
        <taxon>Actinomycetota</taxon>
        <taxon>Actinomycetes</taxon>
        <taxon>Kitasatosporales</taxon>
        <taxon>Streptomycetaceae</taxon>
        <taxon>Streptomyces</taxon>
    </lineage>
</organism>
<sequence>MSATAVSSLALGLIGARRDLARWAAVWLSSQPVVGGQWRRAGVSQRWEGS</sequence>
<dbReference type="KEGG" id="salf:SMD44_03999"/>
<accession>A0A1Z1WDZ2</accession>
<dbReference type="AlphaFoldDB" id="A0A1Z1WDZ2"/>
<evidence type="ECO:0000313" key="2">
    <source>
        <dbReference type="Proteomes" id="UP000195880"/>
    </source>
</evidence>
<reference evidence="1 2" key="1">
    <citation type="submission" date="2017-05" db="EMBL/GenBank/DDBJ databases">
        <title>Streptomyces alboflavus Genome sequencing and assembly.</title>
        <authorList>
            <person name="Wang Y."/>
            <person name="Du B."/>
            <person name="Ding Y."/>
            <person name="Liu H."/>
            <person name="Hou Q."/>
            <person name="Liu K."/>
            <person name="Wang C."/>
            <person name="Yao L."/>
        </authorList>
    </citation>
    <scope>NUCLEOTIDE SEQUENCE [LARGE SCALE GENOMIC DNA]</scope>
    <source>
        <strain evidence="1 2">MDJK44</strain>
    </source>
</reference>
<evidence type="ECO:0000313" key="1">
    <source>
        <dbReference type="EMBL" id="ARX84560.1"/>
    </source>
</evidence>
<proteinExistence type="predicted"/>
<name>A0A1Z1WDZ2_9ACTN</name>
<protein>
    <submittedName>
        <fullName evidence="1">Uncharacterized protein</fullName>
    </submittedName>
</protein>
<dbReference type="EMBL" id="CP021748">
    <property type="protein sequence ID" value="ARX84560.1"/>
    <property type="molecule type" value="Genomic_DNA"/>
</dbReference>
<dbReference type="Proteomes" id="UP000195880">
    <property type="component" value="Chromosome"/>
</dbReference>
<keyword evidence="2" id="KW-1185">Reference proteome</keyword>